<reference evidence="1 2" key="1">
    <citation type="submission" date="2016-10" db="EMBL/GenBank/DDBJ databases">
        <authorList>
            <person name="de Groot N.N."/>
        </authorList>
    </citation>
    <scope>NUCLEOTIDE SEQUENCE [LARGE SCALE GENOMIC DNA]</scope>
    <source>
        <strain evidence="1 2">DSM 1736</strain>
    </source>
</reference>
<proteinExistence type="predicted"/>
<evidence type="ECO:0000313" key="1">
    <source>
        <dbReference type="EMBL" id="SDL73135.1"/>
    </source>
</evidence>
<dbReference type="AlphaFoldDB" id="A0A1G9MHJ6"/>
<dbReference type="OrthoDB" id="1684110at2"/>
<gene>
    <name evidence="1" type="ORF">SAMN04488502_101678</name>
</gene>
<evidence type="ECO:0000313" key="2">
    <source>
        <dbReference type="Proteomes" id="UP000214880"/>
    </source>
</evidence>
<dbReference type="Proteomes" id="UP000214880">
    <property type="component" value="Unassembled WGS sequence"/>
</dbReference>
<organism evidence="1 2">
    <name type="scientific">Dendrosporobacter quercicolus</name>
    <dbReference type="NCBI Taxonomy" id="146817"/>
    <lineage>
        <taxon>Bacteria</taxon>
        <taxon>Bacillati</taxon>
        <taxon>Bacillota</taxon>
        <taxon>Negativicutes</taxon>
        <taxon>Selenomonadales</taxon>
        <taxon>Sporomusaceae</taxon>
        <taxon>Dendrosporobacter</taxon>
    </lineage>
</organism>
<protein>
    <submittedName>
        <fullName evidence="1">Uncharacterized protein</fullName>
    </submittedName>
</protein>
<dbReference type="RefSeq" id="WP_092068263.1">
    <property type="nucleotide sequence ID" value="NZ_FNHB01000001.1"/>
</dbReference>
<sequence>MDVLAQPLLTAKHKLSELNCQYTIKITRPTRSFFTVADDSLYVIRQRIDPEGVYHLVAAAKMGKEVL</sequence>
<accession>A0A1G9MHJ6</accession>
<dbReference type="EMBL" id="FNHB01000001">
    <property type="protein sequence ID" value="SDL73135.1"/>
    <property type="molecule type" value="Genomic_DNA"/>
</dbReference>
<keyword evidence="2" id="KW-1185">Reference proteome</keyword>
<name>A0A1G9MHJ6_9FIRM</name>
<dbReference type="STRING" id="146817.SAMN04488502_101678"/>